<proteinExistence type="predicted"/>
<accession>A0A2P2NAV3</accession>
<dbReference type="EMBL" id="GGEC01059115">
    <property type="protein sequence ID" value="MBX39599.1"/>
    <property type="molecule type" value="Transcribed_RNA"/>
</dbReference>
<reference evidence="1" key="1">
    <citation type="submission" date="2018-02" db="EMBL/GenBank/DDBJ databases">
        <title>Rhizophora mucronata_Transcriptome.</title>
        <authorList>
            <person name="Meera S.P."/>
            <person name="Sreeshan A."/>
            <person name="Augustine A."/>
        </authorList>
    </citation>
    <scope>NUCLEOTIDE SEQUENCE</scope>
    <source>
        <tissue evidence="1">Leaf</tissue>
    </source>
</reference>
<protein>
    <submittedName>
        <fullName evidence="1">Uncharacterized protein MANES_02G134500</fullName>
    </submittedName>
</protein>
<organism evidence="1">
    <name type="scientific">Rhizophora mucronata</name>
    <name type="common">Asiatic mangrove</name>
    <dbReference type="NCBI Taxonomy" id="61149"/>
    <lineage>
        <taxon>Eukaryota</taxon>
        <taxon>Viridiplantae</taxon>
        <taxon>Streptophyta</taxon>
        <taxon>Embryophyta</taxon>
        <taxon>Tracheophyta</taxon>
        <taxon>Spermatophyta</taxon>
        <taxon>Magnoliopsida</taxon>
        <taxon>eudicotyledons</taxon>
        <taxon>Gunneridae</taxon>
        <taxon>Pentapetalae</taxon>
        <taxon>rosids</taxon>
        <taxon>fabids</taxon>
        <taxon>Malpighiales</taxon>
        <taxon>Rhizophoraceae</taxon>
        <taxon>Rhizophora</taxon>
    </lineage>
</organism>
<sequence>MVPLDYSTIDWSLERGLSLPRSGGLWMDSELLKSGTQMYDSNGSSMGVTPALRSVASGNGAPISGVASAETSAAGSHEWTSPFGGKDLFSLPRQFVSSPSL</sequence>
<dbReference type="PANTHER" id="PTHR35294">
    <property type="entry name" value="UBIQUITIN-ASSOCIATED/TRANSLATION ELONGATION FACTOR EF1B PROTEIN"/>
    <property type="match status" value="1"/>
</dbReference>
<dbReference type="AlphaFoldDB" id="A0A2P2NAV3"/>
<name>A0A2P2NAV3_RHIMU</name>
<evidence type="ECO:0000313" key="1">
    <source>
        <dbReference type="EMBL" id="MBX39599.1"/>
    </source>
</evidence>
<dbReference type="PANTHER" id="PTHR35294:SF1">
    <property type="entry name" value="OS05G0409000 PROTEIN"/>
    <property type="match status" value="1"/>
</dbReference>